<dbReference type="Gene3D" id="2.40.10.120">
    <property type="match status" value="1"/>
</dbReference>
<keyword evidence="1" id="KW-0378">Hydrolase</keyword>
<dbReference type="SUPFAM" id="SSF50494">
    <property type="entry name" value="Trypsin-like serine proteases"/>
    <property type="match status" value="1"/>
</dbReference>
<keyword evidence="2" id="KW-1185">Reference proteome</keyword>
<dbReference type="GO" id="GO:0008233">
    <property type="term" value="F:peptidase activity"/>
    <property type="evidence" value="ECO:0007669"/>
    <property type="project" value="UniProtKB-KW"/>
</dbReference>
<gene>
    <name evidence="1" type="ORF">LKD70_17715</name>
</gene>
<protein>
    <submittedName>
        <fullName evidence="1">Serine protease</fullName>
    </submittedName>
</protein>
<dbReference type="RefSeq" id="WP_227709196.1">
    <property type="nucleotide sequence ID" value="NZ_JAJEQX010000058.1"/>
</dbReference>
<evidence type="ECO:0000313" key="1">
    <source>
        <dbReference type="EMBL" id="MCC2256221.1"/>
    </source>
</evidence>
<proteinExistence type="predicted"/>
<dbReference type="Pfam" id="PF13365">
    <property type="entry name" value="Trypsin_2"/>
    <property type="match status" value="1"/>
</dbReference>
<dbReference type="EMBL" id="JAJEQX010000058">
    <property type="protein sequence ID" value="MCC2256221.1"/>
    <property type="molecule type" value="Genomic_DNA"/>
</dbReference>
<reference evidence="1 2" key="1">
    <citation type="submission" date="2021-10" db="EMBL/GenBank/DDBJ databases">
        <title>Anaerobic single-cell dispensing facilitates the cultivation of human gut bacteria.</title>
        <authorList>
            <person name="Afrizal A."/>
        </authorList>
    </citation>
    <scope>NUCLEOTIDE SEQUENCE [LARGE SCALE GENOMIC DNA]</scope>
    <source>
        <strain evidence="1 2">CLA-AA-H200</strain>
    </source>
</reference>
<dbReference type="GO" id="GO:0006508">
    <property type="term" value="P:proteolysis"/>
    <property type="evidence" value="ECO:0007669"/>
    <property type="project" value="UniProtKB-KW"/>
</dbReference>
<accession>A0ABS8G1W6</accession>
<organism evidence="1 2">
    <name type="scientific">Ruminococcus turbiniformis</name>
    <dbReference type="NCBI Taxonomy" id="2881258"/>
    <lineage>
        <taxon>Bacteria</taxon>
        <taxon>Bacillati</taxon>
        <taxon>Bacillota</taxon>
        <taxon>Clostridia</taxon>
        <taxon>Eubacteriales</taxon>
        <taxon>Oscillospiraceae</taxon>
        <taxon>Ruminococcus</taxon>
    </lineage>
</organism>
<dbReference type="InterPro" id="IPR009003">
    <property type="entry name" value="Peptidase_S1_PA"/>
</dbReference>
<sequence length="240" mass="26715">MIINRDDAFKVVCELRTPLSESQYNVGTGMFVSSPAGENKNRGWILTASHVACQTTNFTQIIIATKGGKSESLPLSMFSKTTDWKYHKTADISILPIYFTDENMKFMENRFFPLNHFNLEHKPVSRDYELTAIGFPHGLGAEGSFSPFTFRSYASSGFVTLNRADTNTLSEFFCLENPSVGGYSGCPVFDLGYSTNGVMQITKERTWCHGIMHGTMSDNTGGKIAMVTPAFYLKDLIESI</sequence>
<comment type="caution">
    <text evidence="1">The sequence shown here is derived from an EMBL/GenBank/DDBJ whole genome shotgun (WGS) entry which is preliminary data.</text>
</comment>
<dbReference type="Proteomes" id="UP001198151">
    <property type="component" value="Unassembled WGS sequence"/>
</dbReference>
<evidence type="ECO:0000313" key="2">
    <source>
        <dbReference type="Proteomes" id="UP001198151"/>
    </source>
</evidence>
<keyword evidence="1" id="KW-0645">Protease</keyword>
<name>A0ABS8G1W6_9FIRM</name>